<feature type="transmembrane region" description="Helical" evidence="1">
    <location>
        <begin position="451"/>
        <end position="470"/>
    </location>
</feature>
<dbReference type="Proteomes" id="UP000503011">
    <property type="component" value="Chromosome"/>
</dbReference>
<dbReference type="AlphaFoldDB" id="A0A6F8YIK8"/>
<feature type="transmembrane region" description="Helical" evidence="1">
    <location>
        <begin position="506"/>
        <end position="529"/>
    </location>
</feature>
<keyword evidence="1" id="KW-1133">Transmembrane helix</keyword>
<evidence type="ECO:0000256" key="1">
    <source>
        <dbReference type="SAM" id="Phobius"/>
    </source>
</evidence>
<proteinExistence type="predicted"/>
<dbReference type="EMBL" id="AP022871">
    <property type="protein sequence ID" value="BCB85849.1"/>
    <property type="molecule type" value="Genomic_DNA"/>
</dbReference>
<keyword evidence="3" id="KW-1185">Reference proteome</keyword>
<evidence type="ECO:0008006" key="4">
    <source>
        <dbReference type="Google" id="ProtNLM"/>
    </source>
</evidence>
<keyword evidence="1" id="KW-0812">Transmembrane</keyword>
<evidence type="ECO:0000313" key="2">
    <source>
        <dbReference type="EMBL" id="BCB85849.1"/>
    </source>
</evidence>
<evidence type="ECO:0000313" key="3">
    <source>
        <dbReference type="Proteomes" id="UP000503011"/>
    </source>
</evidence>
<protein>
    <recommendedName>
        <fullName evidence="4">Pentapeptide repeat-containing protein</fullName>
    </recommendedName>
</protein>
<reference evidence="2 3" key="2">
    <citation type="submission" date="2020-03" db="EMBL/GenBank/DDBJ databases">
        <authorList>
            <person name="Ichikawa N."/>
            <person name="Kimura A."/>
            <person name="Kitahashi Y."/>
            <person name="Uohara A."/>
        </authorList>
    </citation>
    <scope>NUCLEOTIDE SEQUENCE [LARGE SCALE GENOMIC DNA]</scope>
    <source>
        <strain evidence="2 3">NBRC 105367</strain>
    </source>
</reference>
<reference evidence="2 3" key="1">
    <citation type="submission" date="2020-03" db="EMBL/GenBank/DDBJ databases">
        <title>Whole genome shotgun sequence of Phytohabitans suffuscus NBRC 105367.</title>
        <authorList>
            <person name="Komaki H."/>
            <person name="Tamura T."/>
        </authorList>
    </citation>
    <scope>NUCLEOTIDE SEQUENCE [LARGE SCALE GENOMIC DNA]</scope>
    <source>
        <strain evidence="2 3">NBRC 105367</strain>
    </source>
</reference>
<name>A0A6F8YIK8_9ACTN</name>
<organism evidence="2 3">
    <name type="scientific">Phytohabitans suffuscus</name>
    <dbReference type="NCBI Taxonomy" id="624315"/>
    <lineage>
        <taxon>Bacteria</taxon>
        <taxon>Bacillati</taxon>
        <taxon>Actinomycetota</taxon>
        <taxon>Actinomycetes</taxon>
        <taxon>Micromonosporales</taxon>
        <taxon>Micromonosporaceae</taxon>
    </lineage>
</organism>
<feature type="transmembrane region" description="Helical" evidence="1">
    <location>
        <begin position="427"/>
        <end position="445"/>
    </location>
</feature>
<sequence length="535" mass="58285">MQCARIEEQANFDNITVRNSATLDGLECNAFFQFVNGSVGGSLSFKYAKLAGIWTTHTVVQGNLDMSNADLHRKAVEAAGALARFDGTTIEGDATFTATKFPFETTFGGYADMNAAKFNGRVDFSESQFGTPEAGGRHLLQQLDLAKTSFNNCVFHGRVSFAGSVFAQRPDLSNIRVHSGPAHQPAAKDQNDARFPESNLDLSNVRLPQGATLRNIDVVGSMTISFSDLAGELEVSGIRVSDRLLITNTTFQYLPFDAKAGTIAIVRCQFAKGGVVGTSTNSLQIIESDARQPVSIVAEDGAERTFLTSLSRTNLENFTFVGLDFSRTSLTGSVNLEKIRIQGQFRFLRSPRFFGTGREAIFDEAVFRASRRIGWRWRRHASTNASRHDNPQAVAGSYRALRKNREDSKDEPGGADFYYGEMEMRRIAARTLSAEWGLLTAYWLISGYGLRAWRAVSALTLFVFAGGLALEAYGFRSTSPGGMDSALLFAQTSIGLARLPDNLTSAGSFLFIAGRIACPALLALAALAVRGRLKR</sequence>
<gene>
    <name evidence="2" type="ORF">Psuf_031620</name>
</gene>
<dbReference type="KEGG" id="psuu:Psuf_031620"/>
<accession>A0A6F8YIK8</accession>
<keyword evidence="1" id="KW-0472">Membrane</keyword>